<accession>K1U9A3</accession>
<dbReference type="EMBL" id="AJWZ01003503">
    <property type="protein sequence ID" value="EKC68066.1"/>
    <property type="molecule type" value="Genomic_DNA"/>
</dbReference>
<organism evidence="6">
    <name type="scientific">human gut metagenome</name>
    <dbReference type="NCBI Taxonomy" id="408170"/>
    <lineage>
        <taxon>unclassified sequences</taxon>
        <taxon>metagenomes</taxon>
        <taxon>organismal metagenomes</taxon>
    </lineage>
</organism>
<keyword evidence="2" id="KW-0805">Transcription regulation</keyword>
<keyword evidence="4" id="KW-0804">Transcription</keyword>
<feature type="domain" description="LysR substrate-binding" evidence="5">
    <location>
        <begin position="23"/>
        <end position="208"/>
    </location>
</feature>
<comment type="similarity">
    <text evidence="1">Belongs to the LysR transcriptional regulatory family.</text>
</comment>
<proteinExistence type="inferred from homology"/>
<dbReference type="AlphaFoldDB" id="K1U9A3"/>
<dbReference type="InterPro" id="IPR005119">
    <property type="entry name" value="LysR_subst-bd"/>
</dbReference>
<gene>
    <name evidence="6" type="ORF">OBE_05129</name>
</gene>
<evidence type="ECO:0000256" key="1">
    <source>
        <dbReference type="ARBA" id="ARBA00009437"/>
    </source>
</evidence>
<dbReference type="GO" id="GO:0000976">
    <property type="term" value="F:transcription cis-regulatory region binding"/>
    <property type="evidence" value="ECO:0007669"/>
    <property type="project" value="TreeGrafter"/>
</dbReference>
<sequence>MKHDEQHLQKRMQQVVSGTRDYSFGATLSVAEFMINEALGRFLRLHPDSHIQMQVADTKVLLSKLDSGELDFAVVEGDFPKAEYDFFVFGTEEYVAAGDPEKAARYRGRPLTDLLGEPLLLREEGSGTRVILEYYLKEHGLAAADFARTVEIGNIGAIKTLLKSGYGVSFLYRAAIRPEEAAGALGVIELSDFELRHDIMFLFPKNSNFRADYTTIFRELRACAEETG</sequence>
<reference evidence="6" key="1">
    <citation type="journal article" date="2013" name="Environ. Microbiol.">
        <title>Microbiota from the distal guts of lean and obese adolescents exhibit partial functional redundancy besides clear differences in community structure.</title>
        <authorList>
            <person name="Ferrer M."/>
            <person name="Ruiz A."/>
            <person name="Lanza F."/>
            <person name="Haange S.B."/>
            <person name="Oberbach A."/>
            <person name="Till H."/>
            <person name="Bargiela R."/>
            <person name="Campoy C."/>
            <person name="Segura M.T."/>
            <person name="Richter M."/>
            <person name="von Bergen M."/>
            <person name="Seifert J."/>
            <person name="Suarez A."/>
        </authorList>
    </citation>
    <scope>NUCLEOTIDE SEQUENCE</scope>
</reference>
<dbReference type="PANTHER" id="PTHR30126">
    <property type="entry name" value="HTH-TYPE TRANSCRIPTIONAL REGULATOR"/>
    <property type="match status" value="1"/>
</dbReference>
<evidence type="ECO:0000256" key="3">
    <source>
        <dbReference type="ARBA" id="ARBA00023125"/>
    </source>
</evidence>
<dbReference type="SUPFAM" id="SSF53850">
    <property type="entry name" value="Periplasmic binding protein-like II"/>
    <property type="match status" value="1"/>
</dbReference>
<evidence type="ECO:0000256" key="2">
    <source>
        <dbReference type="ARBA" id="ARBA00023015"/>
    </source>
</evidence>
<keyword evidence="3" id="KW-0238">DNA-binding</keyword>
<evidence type="ECO:0000259" key="5">
    <source>
        <dbReference type="Pfam" id="PF03466"/>
    </source>
</evidence>
<evidence type="ECO:0000313" key="6">
    <source>
        <dbReference type="EMBL" id="EKC68066.1"/>
    </source>
</evidence>
<dbReference type="Gene3D" id="3.40.190.10">
    <property type="entry name" value="Periplasmic binding protein-like II"/>
    <property type="match status" value="2"/>
</dbReference>
<dbReference type="GO" id="GO:0006355">
    <property type="term" value="P:regulation of DNA-templated transcription"/>
    <property type="evidence" value="ECO:0007669"/>
    <property type="project" value="TreeGrafter"/>
</dbReference>
<name>K1U9A3_9ZZZZ</name>
<evidence type="ECO:0000256" key="4">
    <source>
        <dbReference type="ARBA" id="ARBA00023163"/>
    </source>
</evidence>
<dbReference type="PANTHER" id="PTHR30126:SF40">
    <property type="entry name" value="HTH-TYPE TRANSCRIPTIONAL REGULATOR GLTR"/>
    <property type="match status" value="1"/>
</dbReference>
<dbReference type="Pfam" id="PF03466">
    <property type="entry name" value="LysR_substrate"/>
    <property type="match status" value="1"/>
</dbReference>
<comment type="caution">
    <text evidence="6">The sequence shown here is derived from an EMBL/GenBank/DDBJ whole genome shotgun (WGS) entry which is preliminary data.</text>
</comment>
<protein>
    <submittedName>
        <fullName evidence="6">Transcriptional regulator, LysR family</fullName>
    </submittedName>
</protein>
<feature type="non-terminal residue" evidence="6">
    <location>
        <position position="228"/>
    </location>
</feature>